<evidence type="ECO:0000313" key="2">
    <source>
        <dbReference type="EMBL" id="KAF9944485.1"/>
    </source>
</evidence>
<evidence type="ECO:0000256" key="1">
    <source>
        <dbReference type="SAM" id="MobiDB-lite"/>
    </source>
</evidence>
<sequence>AKMGQSTAEPSGHAAAAPSNQIDTFAGTASSEGLRSRYLRHQPSSRDIQHSTLTVASILGSAAQSYLSNEVPSCLLVVQSGKKHGHAGIMLATPVAS</sequence>
<organism evidence="2 3">
    <name type="scientific">Mortierella alpina</name>
    <name type="common">Oleaginous fungus</name>
    <name type="synonym">Mortierella renispora</name>
    <dbReference type="NCBI Taxonomy" id="64518"/>
    <lineage>
        <taxon>Eukaryota</taxon>
        <taxon>Fungi</taxon>
        <taxon>Fungi incertae sedis</taxon>
        <taxon>Mucoromycota</taxon>
        <taxon>Mortierellomycotina</taxon>
        <taxon>Mortierellomycetes</taxon>
        <taxon>Mortierellales</taxon>
        <taxon>Mortierellaceae</taxon>
        <taxon>Mortierella</taxon>
    </lineage>
</organism>
<feature type="compositionally biased region" description="Polar residues" evidence="1">
    <location>
        <begin position="18"/>
        <end position="27"/>
    </location>
</feature>
<dbReference type="EMBL" id="JAAAHY010002427">
    <property type="protein sequence ID" value="KAF9944485.1"/>
    <property type="molecule type" value="Genomic_DNA"/>
</dbReference>
<accession>A0A9P6IQN6</accession>
<proteinExistence type="predicted"/>
<feature type="region of interest" description="Disordered" evidence="1">
    <location>
        <begin position="1"/>
        <end position="27"/>
    </location>
</feature>
<protein>
    <submittedName>
        <fullName evidence="2">Uncharacterized protein</fullName>
    </submittedName>
</protein>
<name>A0A9P6IQN6_MORAP</name>
<comment type="caution">
    <text evidence="2">The sequence shown here is derived from an EMBL/GenBank/DDBJ whole genome shotgun (WGS) entry which is preliminary data.</text>
</comment>
<feature type="non-terminal residue" evidence="2">
    <location>
        <position position="1"/>
    </location>
</feature>
<dbReference type="AlphaFoldDB" id="A0A9P6IQN6"/>
<feature type="non-terminal residue" evidence="2">
    <location>
        <position position="97"/>
    </location>
</feature>
<keyword evidence="3" id="KW-1185">Reference proteome</keyword>
<gene>
    <name evidence="2" type="ORF">BGZ70_004596</name>
</gene>
<evidence type="ECO:0000313" key="3">
    <source>
        <dbReference type="Proteomes" id="UP000738359"/>
    </source>
</evidence>
<reference evidence="2" key="1">
    <citation type="journal article" date="2020" name="Fungal Divers.">
        <title>Resolving the Mortierellaceae phylogeny through synthesis of multi-gene phylogenetics and phylogenomics.</title>
        <authorList>
            <person name="Vandepol N."/>
            <person name="Liber J."/>
            <person name="Desiro A."/>
            <person name="Na H."/>
            <person name="Kennedy M."/>
            <person name="Barry K."/>
            <person name="Grigoriev I.V."/>
            <person name="Miller A.N."/>
            <person name="O'Donnell K."/>
            <person name="Stajich J.E."/>
            <person name="Bonito G."/>
        </authorList>
    </citation>
    <scope>NUCLEOTIDE SEQUENCE</scope>
    <source>
        <strain evidence="2">CK1249</strain>
    </source>
</reference>
<dbReference type="Proteomes" id="UP000738359">
    <property type="component" value="Unassembled WGS sequence"/>
</dbReference>